<dbReference type="Proteomes" id="UP001516464">
    <property type="component" value="Unassembled WGS sequence"/>
</dbReference>
<proteinExistence type="predicted"/>
<comment type="caution">
    <text evidence="8">The sequence shown here is derived from an EMBL/GenBank/DDBJ whole genome shotgun (WGS) entry which is preliminary data.</text>
</comment>
<dbReference type="SMART" id="SM00220">
    <property type="entry name" value="S_TKc"/>
    <property type="match status" value="1"/>
</dbReference>
<dbReference type="Gene3D" id="1.10.510.10">
    <property type="entry name" value="Transferase(Phosphotransferase) domain 1"/>
    <property type="match status" value="1"/>
</dbReference>
<evidence type="ECO:0000313" key="9">
    <source>
        <dbReference type="Proteomes" id="UP001516464"/>
    </source>
</evidence>
<dbReference type="InterPro" id="IPR000719">
    <property type="entry name" value="Prot_kinase_dom"/>
</dbReference>
<reference evidence="8 9" key="1">
    <citation type="submission" date="2019-01" db="EMBL/GenBank/DDBJ databases">
        <title>Genomes sequencing and comparative genomics of infectious freshwater microsporidia, Cucumispora dikerogammari and Thelohania contejeani.</title>
        <authorList>
            <person name="Cormier A."/>
            <person name="Giraud I."/>
            <person name="Wattier R."/>
            <person name="Teixeira M."/>
            <person name="Grandjean F."/>
            <person name="Rigaud T."/>
            <person name="Cordaux R."/>
        </authorList>
    </citation>
    <scope>NUCLEOTIDE SEQUENCE [LARGE SCALE GENOMIC DNA]</scope>
    <source>
        <strain evidence="8">T1</strain>
        <tissue evidence="8">Spores</tissue>
    </source>
</reference>
<keyword evidence="4 8" id="KW-0418">Kinase</keyword>
<evidence type="ECO:0000256" key="5">
    <source>
        <dbReference type="ARBA" id="ARBA00022840"/>
    </source>
</evidence>
<gene>
    <name evidence="8" type="ORF">TCON_0941</name>
</gene>
<accession>A0ABQ7I066</accession>
<keyword evidence="5 6" id="KW-0067">ATP-binding</keyword>
<evidence type="ECO:0000256" key="1">
    <source>
        <dbReference type="ARBA" id="ARBA00022527"/>
    </source>
</evidence>
<evidence type="ECO:0000313" key="8">
    <source>
        <dbReference type="EMBL" id="KAF7683858.1"/>
    </source>
</evidence>
<dbReference type="Pfam" id="PF00069">
    <property type="entry name" value="Pkinase"/>
    <property type="match status" value="1"/>
</dbReference>
<feature type="domain" description="Protein kinase" evidence="7">
    <location>
        <begin position="7"/>
        <end position="231"/>
    </location>
</feature>
<dbReference type="PROSITE" id="PS00107">
    <property type="entry name" value="PROTEIN_KINASE_ATP"/>
    <property type="match status" value="1"/>
</dbReference>
<dbReference type="PROSITE" id="PS00108">
    <property type="entry name" value="PROTEIN_KINASE_ST"/>
    <property type="match status" value="1"/>
</dbReference>
<protein>
    <submittedName>
        <fullName evidence="8">Serine/threonine-protein kinase</fullName>
    </submittedName>
</protein>
<evidence type="ECO:0000256" key="6">
    <source>
        <dbReference type="PROSITE-ProRule" id="PRU10141"/>
    </source>
</evidence>
<dbReference type="EMBL" id="SBIQ01000045">
    <property type="protein sequence ID" value="KAF7683858.1"/>
    <property type="molecule type" value="Genomic_DNA"/>
</dbReference>
<keyword evidence="3 6" id="KW-0547">Nucleotide-binding</keyword>
<keyword evidence="1" id="KW-0723">Serine/threonine-protein kinase</keyword>
<name>A0ABQ7I066_9MICR</name>
<evidence type="ECO:0000256" key="4">
    <source>
        <dbReference type="ARBA" id="ARBA00022777"/>
    </source>
</evidence>
<sequence length="504" mass="58708">MPEIGDYKIIASIGTGGTASVYSAYRKSDGCPVALKAIPSSKAAIAVNEIEMYKNLNHEGIVKLYDSFSTSKYIFLVMELCEGNLSVLLNRTPIPERTIKKIIRAILLAVRYMHGMGVMHRDLKLSNVLIQGDSIKICDLGLACHLKKQHNTFCGTPEYIAPEIKSRLYYDQSIDIYSIGVITQHLLTGRKIIEHREIDCSDSLKDLLFQMLHDIPDLRIGIEDALSHPCFYEFYKIPFYDLCFFKDFIKESRFGIIKKENKSIALNNSELRMENKKVKFYKNNTAVNPIYLGFRDLKIFLFLSEYLKLLNNKTPKIIVELEDGKFFFMHSNNFVCNKGNACIKKKDEKYFSRSNILRADEIEKDIKFIEEWCLQYDKNMVWNPSTTPHILEHRNGRIIKKSESTYFPRTIEESTVGYTIHSVLLNKEKFYYEKNIGWIINNTPEYIILFYDGIRMNINGIKNEILYFKNGNKERYDIKRDIPVSIKERLRIGLILLEKLIRVY</sequence>
<evidence type="ECO:0000256" key="2">
    <source>
        <dbReference type="ARBA" id="ARBA00022679"/>
    </source>
</evidence>
<feature type="binding site" evidence="6">
    <location>
        <position position="36"/>
    </location>
    <ligand>
        <name>ATP</name>
        <dbReference type="ChEBI" id="CHEBI:30616"/>
    </ligand>
</feature>
<dbReference type="InterPro" id="IPR017441">
    <property type="entry name" value="Protein_kinase_ATP_BS"/>
</dbReference>
<evidence type="ECO:0000256" key="3">
    <source>
        <dbReference type="ARBA" id="ARBA00022741"/>
    </source>
</evidence>
<keyword evidence="2" id="KW-0808">Transferase</keyword>
<dbReference type="PANTHER" id="PTHR24345">
    <property type="entry name" value="SERINE/THREONINE-PROTEIN KINASE PLK"/>
    <property type="match status" value="1"/>
</dbReference>
<keyword evidence="9" id="KW-1185">Reference proteome</keyword>
<dbReference type="GO" id="GO:0016301">
    <property type="term" value="F:kinase activity"/>
    <property type="evidence" value="ECO:0007669"/>
    <property type="project" value="UniProtKB-KW"/>
</dbReference>
<dbReference type="SUPFAM" id="SSF56112">
    <property type="entry name" value="Protein kinase-like (PK-like)"/>
    <property type="match status" value="1"/>
</dbReference>
<dbReference type="PANTHER" id="PTHR24345:SF91">
    <property type="entry name" value="SERINE_THREONINE-PROTEIN KINASE PLK4"/>
    <property type="match status" value="1"/>
</dbReference>
<dbReference type="InterPro" id="IPR008271">
    <property type="entry name" value="Ser/Thr_kinase_AS"/>
</dbReference>
<evidence type="ECO:0000259" key="7">
    <source>
        <dbReference type="PROSITE" id="PS50011"/>
    </source>
</evidence>
<dbReference type="InterPro" id="IPR011009">
    <property type="entry name" value="Kinase-like_dom_sf"/>
</dbReference>
<dbReference type="PROSITE" id="PS50011">
    <property type="entry name" value="PROTEIN_KINASE_DOM"/>
    <property type="match status" value="1"/>
</dbReference>
<organism evidence="8 9">
    <name type="scientific">Astathelohania contejeani</name>
    <dbReference type="NCBI Taxonomy" id="164912"/>
    <lineage>
        <taxon>Eukaryota</taxon>
        <taxon>Fungi</taxon>
        <taxon>Fungi incertae sedis</taxon>
        <taxon>Microsporidia</taxon>
        <taxon>Astathelohaniidae</taxon>
        <taxon>Astathelohania</taxon>
    </lineage>
</organism>